<dbReference type="InterPro" id="IPR013083">
    <property type="entry name" value="Znf_RING/FYVE/PHD"/>
</dbReference>
<feature type="disulfide bond" evidence="4">
    <location>
        <begin position="95"/>
        <end position="104"/>
    </location>
</feature>
<dbReference type="PROSITE" id="PS01186">
    <property type="entry name" value="EGF_2"/>
    <property type="match status" value="1"/>
</dbReference>
<proteinExistence type="predicted"/>
<name>A0A7D9HFF3_PARCT</name>
<dbReference type="InterPro" id="IPR018957">
    <property type="entry name" value="Znf_C3HC4_RING-type"/>
</dbReference>
<protein>
    <submittedName>
        <fullName evidence="6">TNF receptor-associated factor 6-like isoform X2</fullName>
    </submittedName>
</protein>
<dbReference type="PROSITE" id="PS51081">
    <property type="entry name" value="ZF_SIAH"/>
    <property type="match status" value="1"/>
</dbReference>
<keyword evidence="3 5" id="KW-0862">Zinc</keyword>
<keyword evidence="1 5" id="KW-0479">Metal-binding</keyword>
<dbReference type="PANTHER" id="PTHR10131:SF94">
    <property type="entry name" value="TNF RECEPTOR-ASSOCIATED FACTOR 4"/>
    <property type="match status" value="1"/>
</dbReference>
<dbReference type="Proteomes" id="UP001152795">
    <property type="component" value="Unassembled WGS sequence"/>
</dbReference>
<keyword evidence="4" id="KW-0245">EGF-like domain</keyword>
<dbReference type="SUPFAM" id="SSF57850">
    <property type="entry name" value="RING/U-box"/>
    <property type="match status" value="1"/>
</dbReference>
<keyword evidence="2 5" id="KW-0863">Zinc-finger</keyword>
<dbReference type="OrthoDB" id="9049620at2759"/>
<dbReference type="Pfam" id="PF02176">
    <property type="entry name" value="zf-TRAF"/>
    <property type="match status" value="1"/>
</dbReference>
<evidence type="ECO:0000256" key="2">
    <source>
        <dbReference type="ARBA" id="ARBA00022771"/>
    </source>
</evidence>
<dbReference type="SUPFAM" id="SSF49599">
    <property type="entry name" value="TRAF domain-like"/>
    <property type="match status" value="1"/>
</dbReference>
<evidence type="ECO:0000256" key="4">
    <source>
        <dbReference type="PROSITE-ProRule" id="PRU00076"/>
    </source>
</evidence>
<feature type="zinc finger region" description="TRAF-type" evidence="5">
    <location>
        <begin position="186"/>
        <end position="234"/>
    </location>
</feature>
<feature type="disulfide bond" evidence="4">
    <location>
        <begin position="76"/>
        <end position="93"/>
    </location>
</feature>
<evidence type="ECO:0000256" key="3">
    <source>
        <dbReference type="ARBA" id="ARBA00022833"/>
    </source>
</evidence>
<keyword evidence="7" id="KW-1185">Reference proteome</keyword>
<dbReference type="PROSITE" id="PS50145">
    <property type="entry name" value="ZF_TRAF"/>
    <property type="match status" value="1"/>
</dbReference>
<dbReference type="PROSITE" id="PS50026">
    <property type="entry name" value="EGF_3"/>
    <property type="match status" value="1"/>
</dbReference>
<comment type="caution">
    <text evidence="6">The sequence shown here is derived from an EMBL/GenBank/DDBJ whole genome shotgun (WGS) entry which is preliminary data.</text>
</comment>
<dbReference type="InterPro" id="IPR000742">
    <property type="entry name" value="EGF"/>
</dbReference>
<evidence type="ECO:0000313" key="7">
    <source>
        <dbReference type="Proteomes" id="UP001152795"/>
    </source>
</evidence>
<dbReference type="AlphaFoldDB" id="A0A7D9HFF3"/>
<organism evidence="6 7">
    <name type="scientific">Paramuricea clavata</name>
    <name type="common">Red gorgonian</name>
    <name type="synonym">Violescent sea-whip</name>
    <dbReference type="NCBI Taxonomy" id="317549"/>
    <lineage>
        <taxon>Eukaryota</taxon>
        <taxon>Metazoa</taxon>
        <taxon>Cnidaria</taxon>
        <taxon>Anthozoa</taxon>
        <taxon>Octocorallia</taxon>
        <taxon>Malacalcyonacea</taxon>
        <taxon>Plexauridae</taxon>
        <taxon>Paramuricea</taxon>
    </lineage>
</organism>
<dbReference type="Pfam" id="PF00097">
    <property type="entry name" value="zf-C3HC4"/>
    <property type="match status" value="1"/>
</dbReference>
<dbReference type="Pfam" id="PF00024">
    <property type="entry name" value="PAN_1"/>
    <property type="match status" value="1"/>
</dbReference>
<dbReference type="PANTHER" id="PTHR10131">
    <property type="entry name" value="TNF RECEPTOR ASSOCIATED FACTOR"/>
    <property type="match status" value="1"/>
</dbReference>
<dbReference type="EMBL" id="CACRXK020000497">
    <property type="protein sequence ID" value="CAB3982418.1"/>
    <property type="molecule type" value="Genomic_DNA"/>
</dbReference>
<dbReference type="PROSITE" id="PS00022">
    <property type="entry name" value="EGF_1"/>
    <property type="match status" value="1"/>
</dbReference>
<dbReference type="SUPFAM" id="SSF57196">
    <property type="entry name" value="EGF/Laminin"/>
    <property type="match status" value="1"/>
</dbReference>
<keyword evidence="6" id="KW-0675">Receptor</keyword>
<keyword evidence="4" id="KW-1015">Disulfide bond</keyword>
<comment type="caution">
    <text evidence="4">Lacks conserved residue(s) required for the propagation of feature annotation.</text>
</comment>
<evidence type="ECO:0000313" key="6">
    <source>
        <dbReference type="EMBL" id="CAB3982418.1"/>
    </source>
</evidence>
<dbReference type="GO" id="GO:0008270">
    <property type="term" value="F:zinc ion binding"/>
    <property type="evidence" value="ECO:0007669"/>
    <property type="project" value="UniProtKB-KW"/>
</dbReference>
<sequence length="274" mass="31127">MDTGLLETQQVKSLTLCAFKCVAHDKCLSYNYEHESSSELHSCELLDRKKNEVTLTARAGYSHYETVQLSCDNLICENGGSCITDCLTGEMKCFCTPGFDGVNCSIGEVLKDPVQCQNQHYFCKSCIKKHLEKNAKSCPICVQDLSEETLAQPPRILTDYLNGLMISCDHSERGCTEVLPVSRLQAHVPECNYRPIVCTNEKCGQTFNQEDLTEHVINACEYRLVYCPDCEDEMIYKKFSKHACVLSKDLNKLGLEWAEIKNVWEKFAIPRKKY</sequence>
<dbReference type="Gene3D" id="2.10.25.10">
    <property type="entry name" value="Laminin"/>
    <property type="match status" value="1"/>
</dbReference>
<evidence type="ECO:0000256" key="1">
    <source>
        <dbReference type="ARBA" id="ARBA00022723"/>
    </source>
</evidence>
<dbReference type="InterPro" id="IPR003609">
    <property type="entry name" value="Pan_app"/>
</dbReference>
<dbReference type="InterPro" id="IPR001293">
    <property type="entry name" value="Znf_TRAF"/>
</dbReference>
<dbReference type="InterPro" id="IPR013010">
    <property type="entry name" value="Znf_SIAH"/>
</dbReference>
<gene>
    <name evidence="6" type="ORF">PACLA_8A032089</name>
</gene>
<dbReference type="Gene3D" id="3.30.40.10">
    <property type="entry name" value="Zinc/RING finger domain, C3HC4 (zinc finger)"/>
    <property type="match status" value="2"/>
</dbReference>
<reference evidence="6" key="1">
    <citation type="submission" date="2020-04" db="EMBL/GenBank/DDBJ databases">
        <authorList>
            <person name="Alioto T."/>
            <person name="Alioto T."/>
            <person name="Gomez Garrido J."/>
        </authorList>
    </citation>
    <scope>NUCLEOTIDE SEQUENCE</scope>
    <source>
        <strain evidence="6">A484AB</strain>
    </source>
</reference>
<evidence type="ECO:0000256" key="5">
    <source>
        <dbReference type="PROSITE-ProRule" id="PRU00207"/>
    </source>
</evidence>
<accession>A0A7D9HFF3</accession>